<name>A0A9J9LDM0_RHIWR</name>
<gene>
    <name evidence="10" type="ordered locus">Swit_1954</name>
</gene>
<dbReference type="InterPro" id="IPR039420">
    <property type="entry name" value="WalR-like"/>
</dbReference>
<dbReference type="Proteomes" id="UP000001989">
    <property type="component" value="Chromosome"/>
</dbReference>
<dbReference type="SMART" id="SM00862">
    <property type="entry name" value="Trans_reg_C"/>
    <property type="match status" value="1"/>
</dbReference>
<reference evidence="10 11" key="1">
    <citation type="journal article" date="2010" name="J. Bacteriol.">
        <title>Genome sequence of the dioxin-mineralizing bacterium Sphingomonas wittichii RW1.</title>
        <authorList>
            <person name="Miller T.R."/>
            <person name="Delcher A.L."/>
            <person name="Salzberg S.L."/>
            <person name="Saunders E."/>
            <person name="Detter J.C."/>
            <person name="Halden R.U."/>
        </authorList>
    </citation>
    <scope>NUCLEOTIDE SEQUENCE [LARGE SCALE GENOMIC DNA]</scope>
    <source>
        <strain evidence="11">DSM 6014 / CCUG 31198 / JCM 15750 / NBRC 105917 / EY 4224 / RW1</strain>
    </source>
</reference>
<evidence type="ECO:0000259" key="8">
    <source>
        <dbReference type="PROSITE" id="PS50110"/>
    </source>
</evidence>
<dbReference type="CDD" id="cd17574">
    <property type="entry name" value="REC_OmpR"/>
    <property type="match status" value="1"/>
</dbReference>
<dbReference type="Pfam" id="PF00486">
    <property type="entry name" value="Trans_reg_C"/>
    <property type="match status" value="1"/>
</dbReference>
<dbReference type="Gene3D" id="3.40.50.2300">
    <property type="match status" value="1"/>
</dbReference>
<evidence type="ECO:0000256" key="6">
    <source>
        <dbReference type="PROSITE-ProRule" id="PRU00169"/>
    </source>
</evidence>
<dbReference type="GO" id="GO:0000156">
    <property type="term" value="F:phosphorelay response regulator activity"/>
    <property type="evidence" value="ECO:0007669"/>
    <property type="project" value="TreeGrafter"/>
</dbReference>
<dbReference type="SUPFAM" id="SSF46894">
    <property type="entry name" value="C-terminal effector domain of the bipartite response regulators"/>
    <property type="match status" value="1"/>
</dbReference>
<feature type="domain" description="Response regulatory" evidence="8">
    <location>
        <begin position="27"/>
        <end position="140"/>
    </location>
</feature>
<evidence type="ECO:0000256" key="7">
    <source>
        <dbReference type="PROSITE-ProRule" id="PRU01091"/>
    </source>
</evidence>
<proteinExistence type="predicted"/>
<feature type="DNA-binding region" description="OmpR/PhoB-type" evidence="7">
    <location>
        <begin position="148"/>
        <end position="251"/>
    </location>
</feature>
<dbReference type="OrthoDB" id="9801602at2"/>
<organism evidence="10 11">
    <name type="scientific">Rhizorhabdus wittichii (strain DSM 6014 / CCUG 31198 / JCM 15750 / NBRC 105917 / EY 4224 / RW1)</name>
    <name type="common">Sphingomonas wittichii</name>
    <dbReference type="NCBI Taxonomy" id="392499"/>
    <lineage>
        <taxon>Bacteria</taxon>
        <taxon>Pseudomonadati</taxon>
        <taxon>Pseudomonadota</taxon>
        <taxon>Alphaproteobacteria</taxon>
        <taxon>Sphingomonadales</taxon>
        <taxon>Sphingomonadaceae</taxon>
        <taxon>Rhizorhabdus</taxon>
    </lineage>
</organism>
<evidence type="ECO:0000313" key="11">
    <source>
        <dbReference type="Proteomes" id="UP000001989"/>
    </source>
</evidence>
<dbReference type="GO" id="GO:0032993">
    <property type="term" value="C:protein-DNA complex"/>
    <property type="evidence" value="ECO:0007669"/>
    <property type="project" value="TreeGrafter"/>
</dbReference>
<dbReference type="Gene3D" id="6.10.250.690">
    <property type="match status" value="1"/>
</dbReference>
<dbReference type="PANTHER" id="PTHR48111:SF59">
    <property type="entry name" value="TRANSCRIPTIONAL REGULATORY PROTEIN BAER"/>
    <property type="match status" value="1"/>
</dbReference>
<dbReference type="GO" id="GO:0000976">
    <property type="term" value="F:transcription cis-regulatory region binding"/>
    <property type="evidence" value="ECO:0007669"/>
    <property type="project" value="TreeGrafter"/>
</dbReference>
<evidence type="ECO:0000259" key="9">
    <source>
        <dbReference type="PROSITE" id="PS51755"/>
    </source>
</evidence>
<evidence type="ECO:0000256" key="1">
    <source>
        <dbReference type="ARBA" id="ARBA00022553"/>
    </source>
</evidence>
<dbReference type="PROSITE" id="PS51755">
    <property type="entry name" value="OMPR_PHOB"/>
    <property type="match status" value="1"/>
</dbReference>
<dbReference type="SMART" id="SM00448">
    <property type="entry name" value="REC"/>
    <property type="match status" value="1"/>
</dbReference>
<dbReference type="InterPro" id="IPR001789">
    <property type="entry name" value="Sig_transdc_resp-reg_receiver"/>
</dbReference>
<dbReference type="FunFam" id="3.40.50.2300:FF:000001">
    <property type="entry name" value="DNA-binding response regulator PhoB"/>
    <property type="match status" value="1"/>
</dbReference>
<evidence type="ECO:0000256" key="5">
    <source>
        <dbReference type="ARBA" id="ARBA00023163"/>
    </source>
</evidence>
<dbReference type="Gene3D" id="1.10.10.10">
    <property type="entry name" value="Winged helix-like DNA-binding domain superfamily/Winged helix DNA-binding domain"/>
    <property type="match status" value="1"/>
</dbReference>
<evidence type="ECO:0000256" key="3">
    <source>
        <dbReference type="ARBA" id="ARBA00023015"/>
    </source>
</evidence>
<dbReference type="InterPro" id="IPR016032">
    <property type="entry name" value="Sig_transdc_resp-reg_C-effctor"/>
</dbReference>
<keyword evidence="11" id="KW-1185">Reference proteome</keyword>
<dbReference type="PROSITE" id="PS50110">
    <property type="entry name" value="RESPONSE_REGULATORY"/>
    <property type="match status" value="1"/>
</dbReference>
<protein>
    <submittedName>
        <fullName evidence="10">Two component transcriptional regulator, winged helix family</fullName>
    </submittedName>
</protein>
<dbReference type="EMBL" id="CP000699">
    <property type="protein sequence ID" value="ABQ68314.1"/>
    <property type="molecule type" value="Genomic_DNA"/>
</dbReference>
<dbReference type="AlphaFoldDB" id="A0A9J9LDM0"/>
<dbReference type="InterPro" id="IPR011006">
    <property type="entry name" value="CheY-like_superfamily"/>
</dbReference>
<feature type="domain" description="OmpR/PhoB-type" evidence="9">
    <location>
        <begin position="148"/>
        <end position="251"/>
    </location>
</feature>
<dbReference type="SUPFAM" id="SSF52172">
    <property type="entry name" value="CheY-like"/>
    <property type="match status" value="1"/>
</dbReference>
<dbReference type="PANTHER" id="PTHR48111">
    <property type="entry name" value="REGULATOR OF RPOS"/>
    <property type="match status" value="1"/>
</dbReference>
<evidence type="ECO:0000256" key="2">
    <source>
        <dbReference type="ARBA" id="ARBA00023012"/>
    </source>
</evidence>
<keyword evidence="4 7" id="KW-0238">DNA-binding</keyword>
<keyword evidence="5" id="KW-0804">Transcription</keyword>
<sequence>MWRRMAFDGANGLSGVSGREAELTNALILVAEDEPEIAEVIAAYLEREGFRTVRAADGRTALDLHLALKPDLVMLDVQMPRVNGWEVLAELRRRGDTPVIMLTALDQDIDKLQALRIGADDYVVKPFNAVEVAARARAVLRRAGGGGGTMLRVGPIEVDLDSHLASVITGDEPERHALPLTLTEFRILAHMARAPKRAFSRGELLDACLPGGEALERTVDTHLSKLRRKLEDAGATGFVNNVRGVGFRLADLG</sequence>
<keyword evidence="2" id="KW-0902">Two-component regulatory system</keyword>
<dbReference type="KEGG" id="swi:Swit_1954"/>
<accession>A0A9J9LDM0</accession>
<dbReference type="GO" id="GO:0006355">
    <property type="term" value="P:regulation of DNA-templated transcription"/>
    <property type="evidence" value="ECO:0007669"/>
    <property type="project" value="InterPro"/>
</dbReference>
<keyword evidence="3" id="KW-0805">Transcription regulation</keyword>
<feature type="modified residue" description="4-aspartylphosphate" evidence="6">
    <location>
        <position position="76"/>
    </location>
</feature>
<dbReference type="InterPro" id="IPR036388">
    <property type="entry name" value="WH-like_DNA-bd_sf"/>
</dbReference>
<keyword evidence="1 6" id="KW-0597">Phosphoprotein</keyword>
<dbReference type="InterPro" id="IPR001867">
    <property type="entry name" value="OmpR/PhoB-type_DNA-bd"/>
</dbReference>
<evidence type="ECO:0000256" key="4">
    <source>
        <dbReference type="ARBA" id="ARBA00023125"/>
    </source>
</evidence>
<dbReference type="CDD" id="cd00383">
    <property type="entry name" value="trans_reg_C"/>
    <property type="match status" value="1"/>
</dbReference>
<evidence type="ECO:0000313" key="10">
    <source>
        <dbReference type="EMBL" id="ABQ68314.1"/>
    </source>
</evidence>
<dbReference type="Pfam" id="PF00072">
    <property type="entry name" value="Response_reg"/>
    <property type="match status" value="1"/>
</dbReference>
<dbReference type="GO" id="GO:0005829">
    <property type="term" value="C:cytosol"/>
    <property type="evidence" value="ECO:0007669"/>
    <property type="project" value="TreeGrafter"/>
</dbReference>